<dbReference type="EMBL" id="JBHFFA010000007">
    <property type="protein sequence ID" value="KAL2613733.1"/>
    <property type="molecule type" value="Genomic_DNA"/>
</dbReference>
<gene>
    <name evidence="2" type="ORF">R1flu_025425</name>
</gene>
<evidence type="ECO:0000313" key="3">
    <source>
        <dbReference type="Proteomes" id="UP001605036"/>
    </source>
</evidence>
<evidence type="ECO:0000256" key="1">
    <source>
        <dbReference type="SAM" id="MobiDB-lite"/>
    </source>
</evidence>
<dbReference type="AlphaFoldDB" id="A0ABD1XXQ4"/>
<accession>A0ABD1XXQ4</accession>
<name>A0ABD1XXQ4_9MARC</name>
<keyword evidence="3" id="KW-1185">Reference proteome</keyword>
<dbReference type="Proteomes" id="UP001605036">
    <property type="component" value="Unassembled WGS sequence"/>
</dbReference>
<protein>
    <submittedName>
        <fullName evidence="2">Uncharacterized protein</fullName>
    </submittedName>
</protein>
<sequence>MLAREGQDVRRIQERATGVRRSPPVRRGGQDPDGIGTRSIKAGTNPTREPGSKDKPRKDKLLDNGPRRRKDKLFDSDDLTQ</sequence>
<feature type="region of interest" description="Disordered" evidence="1">
    <location>
        <begin position="1"/>
        <end position="81"/>
    </location>
</feature>
<evidence type="ECO:0000313" key="2">
    <source>
        <dbReference type="EMBL" id="KAL2613733.1"/>
    </source>
</evidence>
<comment type="caution">
    <text evidence="2">The sequence shown here is derived from an EMBL/GenBank/DDBJ whole genome shotgun (WGS) entry which is preliminary data.</text>
</comment>
<feature type="compositionally biased region" description="Basic and acidic residues" evidence="1">
    <location>
        <begin position="50"/>
        <end position="66"/>
    </location>
</feature>
<feature type="compositionally biased region" description="Basic and acidic residues" evidence="1">
    <location>
        <begin position="1"/>
        <end position="14"/>
    </location>
</feature>
<reference evidence="2 3" key="1">
    <citation type="submission" date="2024-09" db="EMBL/GenBank/DDBJ databases">
        <title>Chromosome-scale assembly of Riccia fluitans.</title>
        <authorList>
            <person name="Paukszto L."/>
            <person name="Sawicki J."/>
            <person name="Karawczyk K."/>
            <person name="Piernik-Szablinska J."/>
            <person name="Szczecinska M."/>
            <person name="Mazdziarz M."/>
        </authorList>
    </citation>
    <scope>NUCLEOTIDE SEQUENCE [LARGE SCALE GENOMIC DNA]</scope>
    <source>
        <strain evidence="2">Rf_01</strain>
        <tissue evidence="2">Aerial parts of the thallus</tissue>
    </source>
</reference>
<organism evidence="2 3">
    <name type="scientific">Riccia fluitans</name>
    <dbReference type="NCBI Taxonomy" id="41844"/>
    <lineage>
        <taxon>Eukaryota</taxon>
        <taxon>Viridiplantae</taxon>
        <taxon>Streptophyta</taxon>
        <taxon>Embryophyta</taxon>
        <taxon>Marchantiophyta</taxon>
        <taxon>Marchantiopsida</taxon>
        <taxon>Marchantiidae</taxon>
        <taxon>Marchantiales</taxon>
        <taxon>Ricciaceae</taxon>
        <taxon>Riccia</taxon>
    </lineage>
</organism>
<proteinExistence type="predicted"/>